<evidence type="ECO:0000256" key="1">
    <source>
        <dbReference type="SAM" id="Coils"/>
    </source>
</evidence>
<protein>
    <submittedName>
        <fullName evidence="2">Uncharacterized protein</fullName>
    </submittedName>
</protein>
<dbReference type="Proteomes" id="UP000663889">
    <property type="component" value="Unassembled WGS sequence"/>
</dbReference>
<reference evidence="2" key="1">
    <citation type="submission" date="2021-02" db="EMBL/GenBank/DDBJ databases">
        <authorList>
            <person name="Nowell W R."/>
        </authorList>
    </citation>
    <scope>NUCLEOTIDE SEQUENCE</scope>
</reference>
<feature type="coiled-coil region" evidence="1">
    <location>
        <begin position="449"/>
        <end position="476"/>
    </location>
</feature>
<name>A0A814CYR0_9BILA</name>
<sequence length="484" mass="57481">MANEIPFEKRYQRILSKKSTYSPPIRSTSLTTFKQHRYQDNLVLSDYQWILQSDETRLTQQKIHEEKQRAVINALSSYQTSIQTSIDYEIDFLPGEPVLVGMNTPYFDITNDKANINELSIQLARLTSKMLHKIQTLCQETQLPFNKQFRIELRPASFYNSDHRLNNLWELRLNLDPIVWFDYYWQKNEQEQRIDFLNKARTYVDKYRHFVKYEHLSEPKFEPLVSDRHCRYQTTCEKEGGKYAHALHSTLICLENGSMLRDDGLQKCGQFFVNSTIAMQWPVKSMLNSHISILTNDNNIDNGLNFHWQTSSFIFTSKRETVRDLVMYATPPWHITNRKMACLPLFWLTVIYTCRFLYCELYLQTNRNNIQWPVNAIALNFGKWETGGSYSTHAIDCHAHAHLLLTREFIEECNETFFRQLQGRQNAPPDYLHQNAEILERERLLSYELRSYQQTMKELKIQIDEIQTNMKTMMNILENILTKK</sequence>
<dbReference type="EMBL" id="CAJNOU010000293">
    <property type="protein sequence ID" value="CAF0948580.1"/>
    <property type="molecule type" value="Genomic_DNA"/>
</dbReference>
<gene>
    <name evidence="2" type="ORF">SEV965_LOCUS8122</name>
</gene>
<accession>A0A814CYR0</accession>
<evidence type="ECO:0000313" key="3">
    <source>
        <dbReference type="Proteomes" id="UP000663889"/>
    </source>
</evidence>
<evidence type="ECO:0000313" key="2">
    <source>
        <dbReference type="EMBL" id="CAF0948580.1"/>
    </source>
</evidence>
<organism evidence="2 3">
    <name type="scientific">Rotaria sordida</name>
    <dbReference type="NCBI Taxonomy" id="392033"/>
    <lineage>
        <taxon>Eukaryota</taxon>
        <taxon>Metazoa</taxon>
        <taxon>Spiralia</taxon>
        <taxon>Gnathifera</taxon>
        <taxon>Rotifera</taxon>
        <taxon>Eurotatoria</taxon>
        <taxon>Bdelloidea</taxon>
        <taxon>Philodinida</taxon>
        <taxon>Philodinidae</taxon>
        <taxon>Rotaria</taxon>
    </lineage>
</organism>
<comment type="caution">
    <text evidence="2">The sequence shown here is derived from an EMBL/GenBank/DDBJ whole genome shotgun (WGS) entry which is preliminary data.</text>
</comment>
<dbReference type="AlphaFoldDB" id="A0A814CYR0"/>
<keyword evidence="1" id="KW-0175">Coiled coil</keyword>
<proteinExistence type="predicted"/>